<dbReference type="Pfam" id="PF13181">
    <property type="entry name" value="TPR_8"/>
    <property type="match status" value="1"/>
</dbReference>
<dbReference type="Proteomes" id="UP000623795">
    <property type="component" value="Unassembled WGS sequence"/>
</dbReference>
<evidence type="ECO:0000313" key="4">
    <source>
        <dbReference type="Proteomes" id="UP000623795"/>
    </source>
</evidence>
<dbReference type="Gene3D" id="1.10.1660.10">
    <property type="match status" value="1"/>
</dbReference>
<evidence type="ECO:0000259" key="2">
    <source>
        <dbReference type="Pfam" id="PF13411"/>
    </source>
</evidence>
<protein>
    <submittedName>
        <fullName evidence="3">Tetratricopeptide repeat protein</fullName>
    </submittedName>
</protein>
<dbReference type="EMBL" id="WTVN01000007">
    <property type="protein sequence ID" value="NMG43384.1"/>
    <property type="molecule type" value="Genomic_DNA"/>
</dbReference>
<evidence type="ECO:0000256" key="1">
    <source>
        <dbReference type="PROSITE-ProRule" id="PRU00339"/>
    </source>
</evidence>
<keyword evidence="4" id="KW-1185">Reference proteome</keyword>
<dbReference type="PROSITE" id="PS50005">
    <property type="entry name" value="TPR"/>
    <property type="match status" value="1"/>
</dbReference>
<reference evidence="3 4" key="1">
    <citation type="submission" date="2019-12" db="EMBL/GenBank/DDBJ databases">
        <title>Comparative genomics gives insights into the taxonomy of the Azoarcus-Aromatoleum group and reveals separate origins of nif in the plant-associated Azoarcus and non-plant-associated Aromatoleum sub-groups.</title>
        <authorList>
            <person name="Lafos M."/>
            <person name="Maluk M."/>
            <person name="Batista M."/>
            <person name="Junghare M."/>
            <person name="Carmona M."/>
            <person name="Faoro H."/>
            <person name="Cruz L.M."/>
            <person name="Battistoni F."/>
            <person name="De Souza E."/>
            <person name="Pedrosa F."/>
            <person name="Chen W.-M."/>
            <person name="Poole P.S."/>
            <person name="Dixon R.A."/>
            <person name="James E.K."/>
        </authorList>
    </citation>
    <scope>NUCLEOTIDE SEQUENCE [LARGE SCALE GENOMIC DNA]</scope>
    <source>
        <strain evidence="3 4">Td21</strain>
    </source>
</reference>
<dbReference type="InterPro" id="IPR019734">
    <property type="entry name" value="TPR_rpt"/>
</dbReference>
<evidence type="ECO:0000313" key="3">
    <source>
        <dbReference type="EMBL" id="NMG43384.1"/>
    </source>
</evidence>
<dbReference type="InterPro" id="IPR011990">
    <property type="entry name" value="TPR-like_helical_dom_sf"/>
</dbReference>
<dbReference type="Pfam" id="PF13432">
    <property type="entry name" value="TPR_16"/>
    <property type="match status" value="1"/>
</dbReference>
<name>A0ABX1PVC4_9RHOO</name>
<feature type="repeat" description="TPR" evidence="1">
    <location>
        <begin position="213"/>
        <end position="246"/>
    </location>
</feature>
<dbReference type="SMART" id="SM00028">
    <property type="entry name" value="TPR"/>
    <property type="match status" value="4"/>
</dbReference>
<comment type="caution">
    <text evidence="3">The sequence shown here is derived from an EMBL/GenBank/DDBJ whole genome shotgun (WGS) entry which is preliminary data.</text>
</comment>
<dbReference type="InterPro" id="IPR000551">
    <property type="entry name" value="MerR-type_HTH_dom"/>
</dbReference>
<keyword evidence="1" id="KW-0802">TPR repeat</keyword>
<dbReference type="PANTHER" id="PTHR44216:SF3">
    <property type="entry name" value="PROTEIN O-MANNOSYL-TRANSFERASE TMTC2"/>
    <property type="match status" value="1"/>
</dbReference>
<dbReference type="RefSeq" id="WP_169255298.1">
    <property type="nucleotide sequence ID" value="NZ_WTVN01000007.1"/>
</dbReference>
<proteinExistence type="predicted"/>
<dbReference type="Gene3D" id="1.25.40.10">
    <property type="entry name" value="Tetratricopeptide repeat domain"/>
    <property type="match status" value="1"/>
</dbReference>
<dbReference type="Pfam" id="PF13411">
    <property type="entry name" value="MerR_1"/>
    <property type="match status" value="1"/>
</dbReference>
<organism evidence="3 4">
    <name type="scientific">Aromatoleum toluvorans</name>
    <dbReference type="NCBI Taxonomy" id="92002"/>
    <lineage>
        <taxon>Bacteria</taxon>
        <taxon>Pseudomonadati</taxon>
        <taxon>Pseudomonadota</taxon>
        <taxon>Betaproteobacteria</taxon>
        <taxon>Rhodocyclales</taxon>
        <taxon>Rhodocyclaceae</taxon>
        <taxon>Aromatoleum</taxon>
    </lineage>
</organism>
<feature type="domain" description="HTH merR-type" evidence="2">
    <location>
        <begin position="5"/>
        <end position="71"/>
    </location>
</feature>
<dbReference type="InterPro" id="IPR052384">
    <property type="entry name" value="TMTC_O-mannosyltransferase"/>
</dbReference>
<sequence>MHRYGVREVEKLLRLGRSTIRALIGAGFVSPERGPRNAWRFSFQDLVVLRTAQALAEAQVPPRRIVRSMKALRSRLPEEMPLSGLSVRVVADRVVVREGSGHWQAESGQYLLAFEGDPADGSMSVIEHKAAASQAGSAPTHAPAHAAHWFEQALALERDEPESARRAYERAIVEAPKLLDARINLGSLLHEAGRLTEAERVYRDAIAACGADPTLMYNLGVLLDDMDRKHEAMDAYQTALRGDPGLADCHYNLALLCEQFRQPREAIRHMAQYRRLVKTE</sequence>
<dbReference type="SUPFAM" id="SSF48452">
    <property type="entry name" value="TPR-like"/>
    <property type="match status" value="1"/>
</dbReference>
<accession>A0ABX1PVC4</accession>
<gene>
    <name evidence="3" type="ORF">GPA22_06510</name>
</gene>
<dbReference type="PANTHER" id="PTHR44216">
    <property type="entry name" value="PROTEIN O-MANNOSYL-TRANSFERASE TMTC2"/>
    <property type="match status" value="1"/>
</dbReference>